<feature type="chain" id="PRO_5026693983" evidence="2">
    <location>
        <begin position="36"/>
        <end position="892"/>
    </location>
</feature>
<dbReference type="RefSeq" id="XP_023170848.2">
    <property type="nucleotide sequence ID" value="XM_023315080.2"/>
</dbReference>
<evidence type="ECO:0000313" key="4">
    <source>
        <dbReference type="RefSeq" id="XP_023170848.2"/>
    </source>
</evidence>
<proteinExistence type="predicted"/>
<keyword evidence="3" id="KW-1185">Reference proteome</keyword>
<feature type="signal peptide" evidence="2">
    <location>
        <begin position="1"/>
        <end position="35"/>
    </location>
</feature>
<accession>A0A6J1LWG3</accession>
<keyword evidence="2" id="KW-0732">Signal</keyword>
<dbReference type="GeneID" id="111599430"/>
<evidence type="ECO:0000256" key="1">
    <source>
        <dbReference type="SAM" id="MobiDB-lite"/>
    </source>
</evidence>
<feature type="compositionally biased region" description="Basic and acidic residues" evidence="1">
    <location>
        <begin position="145"/>
        <end position="160"/>
    </location>
</feature>
<sequence length="892" mass="98780">MSLITRCSTYIRGTHEVRVTTICLLLFLSIPTSAGDGKLVLGSHHEATRWRRNNKVNIPRLYSAYRVLLKDGVAGSDAKIDVGHIAKRIAIAGENDENSAGNKIIPHKKKAKASTTEKASTLLKGLREKAKGVSSIDYSNTAKGKCKDVEDDKSGKEESTAGHPAVQGMVIPQKDESLNTKGEKPKSTGTVAIPQSHIDEMENRIAELNRVYQSYVNVWKRPTIESKELTLLDHKNKFPSPNYRLSALNALVNVVETLKQSNPVDEIVKAINNEMNTEKETPVGSIKLNVRDQLAPASQSREKNKRITDRSSNVVKFLIPKVTSDMKTGGVYEECKKKLNDILQAHTNTHSSLNEAQRLPAHRCSAEVASMLAQCHCDSAKPVVMAVDSDGQKVTKDETACYCEVKRPANWAIEGLMPCYCDGVKGGHLAEALTDGQAGKTTLYMEGQEKASQQSSKENNLNGGLKPYYLSNSKHRQMVWNDVPLMRPGISRKGDAVKQYITTVPKGGANQPSICVKSSREKLRNLTVNQNKLHHILRFLQTKHRAIDVSKAKKRGLNDGLDGTPTDLAFPEVLVQKLGQPQETAGRLIENMAKQLNVSPVEMAQRIAASSGAVSGPSIATGMYPDHSHIASQINGWHVPTMASNLKAQQAQAQGFAGGNLAPILEKILSRLQTLQEASSDQGSGNKLPCCFAEPSDGAPCQLTGSWESALLGIRVNIRDDLKIVVPKLKPTCMQPKLRRSDTDRFWRQCVKITPAEIRERLKSSTSPAMNKALNITIEETLPPRQHEMLENLTEWIFTGHTINTLGGPISINCRHVYSSLIGTFVGFCRRCGCIDTIFGSWTFCHPSRDCQDITMSMFERRDVLRRYTLDDARKERYKEQLYTKQIFQNRE</sequence>
<dbReference type="Proteomes" id="UP000504633">
    <property type="component" value="Unplaced"/>
</dbReference>
<protein>
    <submittedName>
        <fullName evidence="4">Uncharacterized protein LOC111599430 isoform X1</fullName>
    </submittedName>
</protein>
<evidence type="ECO:0000256" key="2">
    <source>
        <dbReference type="SAM" id="SignalP"/>
    </source>
</evidence>
<evidence type="ECO:0000313" key="3">
    <source>
        <dbReference type="Proteomes" id="UP000504633"/>
    </source>
</evidence>
<organism evidence="3 4">
    <name type="scientific">Drosophila hydei</name>
    <name type="common">Fruit fly</name>
    <dbReference type="NCBI Taxonomy" id="7224"/>
    <lineage>
        <taxon>Eukaryota</taxon>
        <taxon>Metazoa</taxon>
        <taxon>Ecdysozoa</taxon>
        <taxon>Arthropoda</taxon>
        <taxon>Hexapoda</taxon>
        <taxon>Insecta</taxon>
        <taxon>Pterygota</taxon>
        <taxon>Neoptera</taxon>
        <taxon>Endopterygota</taxon>
        <taxon>Diptera</taxon>
        <taxon>Brachycera</taxon>
        <taxon>Muscomorpha</taxon>
        <taxon>Ephydroidea</taxon>
        <taxon>Drosophilidae</taxon>
        <taxon>Drosophila</taxon>
    </lineage>
</organism>
<name>A0A6J1LWG3_DROHY</name>
<gene>
    <name evidence="4" type="primary">LOC111599430</name>
</gene>
<dbReference type="KEGG" id="dhe:111599430"/>
<dbReference type="AlphaFoldDB" id="A0A6J1LWG3"/>
<reference evidence="4" key="1">
    <citation type="submission" date="2025-08" db="UniProtKB">
        <authorList>
            <consortium name="RefSeq"/>
        </authorList>
    </citation>
    <scope>IDENTIFICATION</scope>
    <source>
        <strain evidence="4">15085-1641.00</strain>
        <tissue evidence="4">Whole body</tissue>
    </source>
</reference>
<dbReference type="OrthoDB" id="6735462at2759"/>
<feature type="region of interest" description="Disordered" evidence="1">
    <location>
        <begin position="141"/>
        <end position="170"/>
    </location>
</feature>